<dbReference type="Proteomes" id="UP000321863">
    <property type="component" value="Unassembled WGS sequence"/>
</dbReference>
<keyword evidence="2" id="KW-1185">Reference proteome</keyword>
<reference evidence="1 2" key="1">
    <citation type="submission" date="2019-07" db="EMBL/GenBank/DDBJ databases">
        <title>Whole genome shotgun sequence of Chryseobacterium hagamense NBRC 105253.</title>
        <authorList>
            <person name="Hosoyama A."/>
            <person name="Uohara A."/>
            <person name="Ohji S."/>
            <person name="Ichikawa N."/>
        </authorList>
    </citation>
    <scope>NUCLEOTIDE SEQUENCE [LARGE SCALE GENOMIC DNA]</scope>
    <source>
        <strain evidence="1 2">NBRC 105253</strain>
    </source>
</reference>
<evidence type="ECO:0000313" key="2">
    <source>
        <dbReference type="Proteomes" id="UP000321863"/>
    </source>
</evidence>
<proteinExistence type="predicted"/>
<evidence type="ECO:0000313" key="1">
    <source>
        <dbReference type="EMBL" id="GEN74685.1"/>
    </source>
</evidence>
<dbReference type="AlphaFoldDB" id="A0A511YHK9"/>
<accession>A0A511YHK9</accession>
<organism evidence="1 2">
    <name type="scientific">Chryseobacterium hagamense</name>
    <dbReference type="NCBI Taxonomy" id="395935"/>
    <lineage>
        <taxon>Bacteria</taxon>
        <taxon>Pseudomonadati</taxon>
        <taxon>Bacteroidota</taxon>
        <taxon>Flavobacteriia</taxon>
        <taxon>Flavobacteriales</taxon>
        <taxon>Weeksellaceae</taxon>
        <taxon>Chryseobacterium group</taxon>
        <taxon>Chryseobacterium</taxon>
    </lineage>
</organism>
<name>A0A511YHK9_9FLAO</name>
<dbReference type="PROSITE" id="PS51257">
    <property type="entry name" value="PROKAR_LIPOPROTEIN"/>
    <property type="match status" value="1"/>
</dbReference>
<evidence type="ECO:0008006" key="3">
    <source>
        <dbReference type="Google" id="ProtNLM"/>
    </source>
</evidence>
<dbReference type="OrthoDB" id="759561at2"/>
<dbReference type="EMBL" id="BJYJ01000001">
    <property type="protein sequence ID" value="GEN74685.1"/>
    <property type="molecule type" value="Genomic_DNA"/>
</dbReference>
<sequence length="188" mass="21604">MKKLFIYFSLFLFLFSCKKNDSGLKAQEPDAEVTQVLVKFYSQYGRSGKALYNQPVAHGLFTPQIRKEIEEIVKASKEDIERIKKSAHPEDKPLLLEGSVFTSLYEGYTKYQIGPVEIRTIKPNIRTADAVIEFKNTDVAPKMAWREKVHLINTSGAGWEIDNITFDKIAQVKDLKTKLNDLRAEFRK</sequence>
<protein>
    <recommendedName>
        <fullName evidence="3">DUF3828 domain-containing protein</fullName>
    </recommendedName>
</protein>
<dbReference type="RefSeq" id="WP_146939569.1">
    <property type="nucleotide sequence ID" value="NZ_BJYJ01000001.1"/>
</dbReference>
<comment type="caution">
    <text evidence="1">The sequence shown here is derived from an EMBL/GenBank/DDBJ whole genome shotgun (WGS) entry which is preliminary data.</text>
</comment>
<gene>
    <name evidence="1" type="ORF">CHA01nite_04250</name>
</gene>